<protein>
    <recommendedName>
        <fullName evidence="3">RNI-like protein</fullName>
    </recommendedName>
</protein>
<dbReference type="InParanoid" id="A0A166MJA2"/>
<name>A0A166MJA2_EXIGL</name>
<organism evidence="1 2">
    <name type="scientific">Exidia glandulosa HHB12029</name>
    <dbReference type="NCBI Taxonomy" id="1314781"/>
    <lineage>
        <taxon>Eukaryota</taxon>
        <taxon>Fungi</taxon>
        <taxon>Dikarya</taxon>
        <taxon>Basidiomycota</taxon>
        <taxon>Agaricomycotina</taxon>
        <taxon>Agaricomycetes</taxon>
        <taxon>Auriculariales</taxon>
        <taxon>Exidiaceae</taxon>
        <taxon>Exidia</taxon>
    </lineage>
</organism>
<dbReference type="Proteomes" id="UP000077266">
    <property type="component" value="Unassembled WGS sequence"/>
</dbReference>
<reference evidence="1 2" key="1">
    <citation type="journal article" date="2016" name="Mol. Biol. Evol.">
        <title>Comparative Genomics of Early-Diverging Mushroom-Forming Fungi Provides Insights into the Origins of Lignocellulose Decay Capabilities.</title>
        <authorList>
            <person name="Nagy L.G."/>
            <person name="Riley R."/>
            <person name="Tritt A."/>
            <person name="Adam C."/>
            <person name="Daum C."/>
            <person name="Floudas D."/>
            <person name="Sun H."/>
            <person name="Yadav J.S."/>
            <person name="Pangilinan J."/>
            <person name="Larsson K.H."/>
            <person name="Matsuura K."/>
            <person name="Barry K."/>
            <person name="Labutti K."/>
            <person name="Kuo R."/>
            <person name="Ohm R.A."/>
            <person name="Bhattacharya S.S."/>
            <person name="Shirouzu T."/>
            <person name="Yoshinaga Y."/>
            <person name="Martin F.M."/>
            <person name="Grigoriev I.V."/>
            <person name="Hibbett D.S."/>
        </authorList>
    </citation>
    <scope>NUCLEOTIDE SEQUENCE [LARGE SCALE GENOMIC DNA]</scope>
    <source>
        <strain evidence="1 2">HHB12029</strain>
    </source>
</reference>
<accession>A0A166MJA2</accession>
<proteinExistence type="predicted"/>
<keyword evidence="2" id="KW-1185">Reference proteome</keyword>
<gene>
    <name evidence="1" type="ORF">EXIGLDRAFT_692609</name>
</gene>
<evidence type="ECO:0000313" key="2">
    <source>
        <dbReference type="Proteomes" id="UP000077266"/>
    </source>
</evidence>
<feature type="non-terminal residue" evidence="1">
    <location>
        <position position="1"/>
    </location>
</feature>
<dbReference type="EMBL" id="KV427132">
    <property type="protein sequence ID" value="KZV78094.1"/>
    <property type="molecule type" value="Genomic_DNA"/>
</dbReference>
<dbReference type="AlphaFoldDB" id="A0A166MJA2"/>
<evidence type="ECO:0000313" key="1">
    <source>
        <dbReference type="EMBL" id="KZV78094.1"/>
    </source>
</evidence>
<sequence>APHLAHLSFSDAEYRLVGSQVVHLDLDTPRLQILECVGAPVLFSGRAYPSVRAVSFDLERNQFQCPSFADLLRYFPNAVSVDIGWYDERFNPHANSTRLVEATHLETLTVKGEDCFFPYNLARCLSFPSLRQASVKYLSPRPGIVLHSAAVTVFIGSALRTLEHLTLHAYSHDAGAGVDLITALSTPPSNTHTSWLCPWLQTLTLHICPDFAGALLNLATKRAASASESAPGQRLTKISVFLKELNAVGLYVWRVTGTTHRHDVEMSSRCCPPVLPNSSTSGGRGTSNPLAGRATTVTESVDVRSTTHHHVHGYFQLQVAALDEWSVSRDSDDASGCQLRVGPHFVNRTEYSTYVAIVILQLVAHALTYEGNSV</sequence>
<evidence type="ECO:0008006" key="3">
    <source>
        <dbReference type="Google" id="ProtNLM"/>
    </source>
</evidence>